<dbReference type="EMBL" id="JASCZI010241661">
    <property type="protein sequence ID" value="MED6203798.1"/>
    <property type="molecule type" value="Genomic_DNA"/>
</dbReference>
<dbReference type="InterPro" id="IPR008395">
    <property type="entry name" value="Agenet-like_dom"/>
</dbReference>
<dbReference type="SMART" id="SM00743">
    <property type="entry name" value="Agenet"/>
    <property type="match status" value="2"/>
</dbReference>
<feature type="domain" description="Agenet" evidence="2">
    <location>
        <begin position="167"/>
        <end position="223"/>
    </location>
</feature>
<comment type="caution">
    <text evidence="3">The sequence shown here is derived from an EMBL/GenBank/DDBJ whole genome shotgun (WGS) entry which is preliminary data.</text>
</comment>
<reference evidence="3 4" key="1">
    <citation type="journal article" date="2023" name="Plants (Basel)">
        <title>Bridging the Gap: Combining Genomics and Transcriptomics Approaches to Understand Stylosanthes scabra, an Orphan Legume from the Brazilian Caatinga.</title>
        <authorList>
            <person name="Ferreira-Neto J.R.C."/>
            <person name="da Silva M.D."/>
            <person name="Binneck E."/>
            <person name="de Melo N.F."/>
            <person name="da Silva R.H."/>
            <person name="de Melo A.L.T.M."/>
            <person name="Pandolfi V."/>
            <person name="Bustamante F.O."/>
            <person name="Brasileiro-Vidal A.C."/>
            <person name="Benko-Iseppon A.M."/>
        </authorList>
    </citation>
    <scope>NUCLEOTIDE SEQUENCE [LARGE SCALE GENOMIC DNA]</scope>
    <source>
        <tissue evidence="3">Leaves</tissue>
    </source>
</reference>
<dbReference type="PANTHER" id="PTHR31917">
    <property type="entry name" value="AGENET DOMAIN-CONTAINING PROTEIN-RELATED"/>
    <property type="match status" value="1"/>
</dbReference>
<organism evidence="3 4">
    <name type="scientific">Stylosanthes scabra</name>
    <dbReference type="NCBI Taxonomy" id="79078"/>
    <lineage>
        <taxon>Eukaryota</taxon>
        <taxon>Viridiplantae</taxon>
        <taxon>Streptophyta</taxon>
        <taxon>Embryophyta</taxon>
        <taxon>Tracheophyta</taxon>
        <taxon>Spermatophyta</taxon>
        <taxon>Magnoliopsida</taxon>
        <taxon>eudicotyledons</taxon>
        <taxon>Gunneridae</taxon>
        <taxon>Pentapetalae</taxon>
        <taxon>rosids</taxon>
        <taxon>fabids</taxon>
        <taxon>Fabales</taxon>
        <taxon>Fabaceae</taxon>
        <taxon>Papilionoideae</taxon>
        <taxon>50 kb inversion clade</taxon>
        <taxon>dalbergioids sensu lato</taxon>
        <taxon>Dalbergieae</taxon>
        <taxon>Pterocarpus clade</taxon>
        <taxon>Stylosanthes</taxon>
    </lineage>
</organism>
<dbReference type="Proteomes" id="UP001341840">
    <property type="component" value="Unassembled WGS sequence"/>
</dbReference>
<accession>A0ABU6Y4Z4</accession>
<feature type="region of interest" description="Disordered" evidence="1">
    <location>
        <begin position="43"/>
        <end position="75"/>
    </location>
</feature>
<dbReference type="InterPro" id="IPR014002">
    <property type="entry name" value="Agenet_dom_plant"/>
</dbReference>
<evidence type="ECO:0000256" key="1">
    <source>
        <dbReference type="SAM" id="MobiDB-lite"/>
    </source>
</evidence>
<gene>
    <name evidence="3" type="ORF">PIB30_003090</name>
</gene>
<name>A0ABU6Y4Z4_9FABA</name>
<proteinExistence type="predicted"/>
<dbReference type="Pfam" id="PF05641">
    <property type="entry name" value="Agenet"/>
    <property type="match status" value="2"/>
</dbReference>
<evidence type="ECO:0000313" key="3">
    <source>
        <dbReference type="EMBL" id="MED6203798.1"/>
    </source>
</evidence>
<evidence type="ECO:0000313" key="4">
    <source>
        <dbReference type="Proteomes" id="UP001341840"/>
    </source>
</evidence>
<evidence type="ECO:0000259" key="2">
    <source>
        <dbReference type="SMART" id="SM00743"/>
    </source>
</evidence>
<feature type="domain" description="Agenet" evidence="2">
    <location>
        <begin position="99"/>
        <end position="164"/>
    </location>
</feature>
<keyword evidence="4" id="KW-1185">Reference proteome</keyword>
<feature type="compositionally biased region" description="Basic and acidic residues" evidence="1">
    <location>
        <begin position="56"/>
        <end position="75"/>
    </location>
</feature>
<protein>
    <recommendedName>
        <fullName evidence="2">Agenet domain-containing protein</fullName>
    </recommendedName>
</protein>
<dbReference type="PANTHER" id="PTHR31917:SF163">
    <property type="entry name" value="AGENET DOMAIN PROTEIN"/>
    <property type="match status" value="1"/>
</dbReference>
<sequence length="343" mass="38515">MSDNFVHQVMKLGRLNQSALLSRKYLQLMNILGTALICPPSNEDYNSKADEEESSEEHLDNLPVREKVERRGKETRRKDRDVWKVHVIGLSSNCETDTMRLKKGSQVEVLASAEGPCVEFRCARILSGNGRTYSVEYECSSITCEAGVQRVQRKAIRPCPPLIEGVESWEACDVVEVYDAGCWKVATILKVLGRDFYLVRCLSSCKQLKVRKDSMRVRQSWINDQWIINQQGLGNSGGGKSSCNLISNSYKVVPEVQQVGTRTTQQDGSDCFSSTNASALYEPFGASFTGLKRMSPCGYSAVDTYPKKMRAVINKGPVWEALPCFQWLNIMLGLLLFTLQINR</sequence>